<dbReference type="Proteomes" id="UP000824496">
    <property type="component" value="Chromosome"/>
</dbReference>
<sequence>MIHAHPMPTHRLLGQTGGIPRIRPVADGLTGPGGCGAGAQGAPAAPSVYEMVDGQGRPEDEAALYGVVDEAAEEAARAAQRERHAVDMAHLAHLIDDLLDNAGADDADRRAIAAHLAGGRRLELNDSRHDSWMLTTALAQAWDSYRQRARLSAGALLSILDGACGLVTDYIDAEVVARILRSTQEEVTAEEAADLIQWLERGDVWDNTVTAEQIRVAWARYRDQHHESAGAA</sequence>
<evidence type="ECO:0000313" key="1">
    <source>
        <dbReference type="EMBL" id="BDA64134.1"/>
    </source>
</evidence>
<protein>
    <recommendedName>
        <fullName evidence="3">DUF222 domain-containing protein</fullName>
    </recommendedName>
</protein>
<keyword evidence="2" id="KW-1185">Reference proteome</keyword>
<evidence type="ECO:0008006" key="3">
    <source>
        <dbReference type="Google" id="ProtNLM"/>
    </source>
</evidence>
<reference evidence="1 2" key="1">
    <citation type="submission" date="2021-08" db="EMBL/GenBank/DDBJ databases">
        <title>Whole genome sequence of novel Actinomyces species strain MAS-1.</title>
        <authorList>
            <person name="Saito M."/>
            <person name="Kuwahara N."/>
            <person name="Takizawa T."/>
            <person name="Gotouda H."/>
            <person name="Ochiai T."/>
        </authorList>
    </citation>
    <scope>NUCLEOTIDE SEQUENCE [LARGE SCALE GENOMIC DNA]</scope>
    <source>
        <strain evidence="1 2">MAS-1</strain>
    </source>
</reference>
<dbReference type="EMBL" id="AP025017">
    <property type="protein sequence ID" value="BDA64134.1"/>
    <property type="molecule type" value="Genomic_DNA"/>
</dbReference>
<gene>
    <name evidence="1" type="ORF">MANAM107_09680</name>
</gene>
<proteinExistence type="predicted"/>
<evidence type="ECO:0000313" key="2">
    <source>
        <dbReference type="Proteomes" id="UP000824496"/>
    </source>
</evidence>
<dbReference type="RefSeq" id="WP_223911810.1">
    <property type="nucleotide sequence ID" value="NZ_AP025017.1"/>
</dbReference>
<name>A0ABN6K7V3_9ACTO</name>
<accession>A0ABN6K7V3</accession>
<organism evidence="1 2">
    <name type="scientific">Actinomyces capricornis</name>
    <dbReference type="NCBI Taxonomy" id="2755559"/>
    <lineage>
        <taxon>Bacteria</taxon>
        <taxon>Bacillati</taxon>
        <taxon>Actinomycetota</taxon>
        <taxon>Actinomycetes</taxon>
        <taxon>Actinomycetales</taxon>
        <taxon>Actinomycetaceae</taxon>
        <taxon>Actinomyces</taxon>
    </lineage>
</organism>